<evidence type="ECO:0008006" key="4">
    <source>
        <dbReference type="Google" id="ProtNLM"/>
    </source>
</evidence>
<dbReference type="Proteomes" id="UP000681722">
    <property type="component" value="Unassembled WGS sequence"/>
</dbReference>
<dbReference type="Proteomes" id="UP000663829">
    <property type="component" value="Unassembled WGS sequence"/>
</dbReference>
<sequence>MIYLDFYGDDTQGSVILQPTIWYHMVYIYDYPTRTQFVYINGKLDKSNSNKGSYKGDSEVLTVSYTSANNLLDNGPLGINGAGTNFQFTAFGRIDQGLDLLVDPSYVQVTGLVYLDTKDYPYSVAVWIRPTMITNGTIIHVSSDTNDTSWSMSMLGFTSAGNVGVQDCTTSNAVSITEPVVATGMWTHLTVAYAQSNQLRLWINETVYGTSSTIFTSSTADAPVTVTLADRWYDKNF</sequence>
<dbReference type="EMBL" id="CAJNOQ010003068">
    <property type="protein sequence ID" value="CAF0993632.1"/>
    <property type="molecule type" value="Genomic_DNA"/>
</dbReference>
<gene>
    <name evidence="1" type="ORF">GPM918_LOCUS13383</name>
    <name evidence="2" type="ORF">SRO942_LOCUS13383</name>
</gene>
<comment type="caution">
    <text evidence="1">The sequence shown here is derived from an EMBL/GenBank/DDBJ whole genome shotgun (WGS) entry which is preliminary data.</text>
</comment>
<reference evidence="1" key="1">
    <citation type="submission" date="2021-02" db="EMBL/GenBank/DDBJ databases">
        <authorList>
            <person name="Nowell W R."/>
        </authorList>
    </citation>
    <scope>NUCLEOTIDE SEQUENCE</scope>
</reference>
<organism evidence="1 3">
    <name type="scientific">Didymodactylos carnosus</name>
    <dbReference type="NCBI Taxonomy" id="1234261"/>
    <lineage>
        <taxon>Eukaryota</taxon>
        <taxon>Metazoa</taxon>
        <taxon>Spiralia</taxon>
        <taxon>Gnathifera</taxon>
        <taxon>Rotifera</taxon>
        <taxon>Eurotatoria</taxon>
        <taxon>Bdelloidea</taxon>
        <taxon>Philodinida</taxon>
        <taxon>Philodinidae</taxon>
        <taxon>Didymodactylos</taxon>
    </lineage>
</organism>
<protein>
    <recommendedName>
        <fullName evidence="4">LamG domain-containing protein</fullName>
    </recommendedName>
</protein>
<evidence type="ECO:0000313" key="1">
    <source>
        <dbReference type="EMBL" id="CAF0993632.1"/>
    </source>
</evidence>
<dbReference type="EMBL" id="CAJOBC010003068">
    <property type="protein sequence ID" value="CAF3765427.1"/>
    <property type="molecule type" value="Genomic_DNA"/>
</dbReference>
<keyword evidence="3" id="KW-1185">Reference proteome</keyword>
<dbReference type="Gene3D" id="2.60.120.200">
    <property type="match status" value="2"/>
</dbReference>
<dbReference type="AlphaFoldDB" id="A0A814G6P2"/>
<accession>A0A814G6P2</accession>
<name>A0A814G6P2_9BILA</name>
<proteinExistence type="predicted"/>
<dbReference type="Pfam" id="PF13385">
    <property type="entry name" value="Laminin_G_3"/>
    <property type="match status" value="1"/>
</dbReference>
<dbReference type="OrthoDB" id="10045365at2759"/>
<evidence type="ECO:0000313" key="3">
    <source>
        <dbReference type="Proteomes" id="UP000663829"/>
    </source>
</evidence>
<dbReference type="InterPro" id="IPR013320">
    <property type="entry name" value="ConA-like_dom_sf"/>
</dbReference>
<dbReference type="SUPFAM" id="SSF49899">
    <property type="entry name" value="Concanavalin A-like lectins/glucanases"/>
    <property type="match status" value="2"/>
</dbReference>
<evidence type="ECO:0000313" key="2">
    <source>
        <dbReference type="EMBL" id="CAF3765427.1"/>
    </source>
</evidence>